<sequence length="170" mass="18877">MGGGQSAPRKVTVENPDDTVIKITENVVDRLQGATKSETRREPTSVASSQPAGVDSVFVTSQAIRREVDKVVTENDAYWESRMKILREGYRKITNELEEEYNKATKEVNQSLGKNLTKGNAVDANSCKKSQASVIECYNQNKNRPLLCANEVQKFNECVSNCTSLTVKTK</sequence>
<evidence type="ECO:0000313" key="3">
    <source>
        <dbReference type="EMBL" id="KAK7586056.1"/>
    </source>
</evidence>
<evidence type="ECO:0008006" key="5">
    <source>
        <dbReference type="Google" id="ProtNLM"/>
    </source>
</evidence>
<name>A0AAN9Y2Y4_9HEMI</name>
<dbReference type="InterPro" id="IPR012471">
    <property type="entry name" value="DUF1690"/>
</dbReference>
<protein>
    <recommendedName>
        <fullName evidence="5">MICOS complex subunit MIC19</fullName>
    </recommendedName>
</protein>
<evidence type="ECO:0000256" key="1">
    <source>
        <dbReference type="SAM" id="Coils"/>
    </source>
</evidence>
<keyword evidence="4" id="KW-1185">Reference proteome</keyword>
<dbReference type="PANTHER" id="PTHR21588:SF18">
    <property type="entry name" value="MICOS COMPLEX SUBUNIT MIC19"/>
    <property type="match status" value="1"/>
</dbReference>
<dbReference type="GO" id="GO:0061617">
    <property type="term" value="C:MICOS complex"/>
    <property type="evidence" value="ECO:0007669"/>
    <property type="project" value="TreeGrafter"/>
</dbReference>
<keyword evidence="1" id="KW-0175">Coiled coil</keyword>
<feature type="coiled-coil region" evidence="1">
    <location>
        <begin position="87"/>
        <end position="114"/>
    </location>
</feature>
<comment type="caution">
    <text evidence="3">The sequence shown here is derived from an EMBL/GenBank/DDBJ whole genome shotgun (WGS) entry which is preliminary data.</text>
</comment>
<dbReference type="GO" id="GO:0007007">
    <property type="term" value="P:inner mitochondrial membrane organization"/>
    <property type="evidence" value="ECO:0007669"/>
    <property type="project" value="TreeGrafter"/>
</dbReference>
<dbReference type="EMBL" id="JBBCAQ010000027">
    <property type="protein sequence ID" value="KAK7586056.1"/>
    <property type="molecule type" value="Genomic_DNA"/>
</dbReference>
<dbReference type="InterPro" id="IPR052632">
    <property type="entry name" value="MICOS_subunit_Mic19"/>
</dbReference>
<gene>
    <name evidence="3" type="ORF">V9T40_003932</name>
</gene>
<evidence type="ECO:0000313" key="4">
    <source>
        <dbReference type="Proteomes" id="UP001367676"/>
    </source>
</evidence>
<accession>A0AAN9Y2Y4</accession>
<dbReference type="AlphaFoldDB" id="A0AAN9Y2Y4"/>
<proteinExistence type="predicted"/>
<reference evidence="3 4" key="1">
    <citation type="submission" date="2024-03" db="EMBL/GenBank/DDBJ databases">
        <title>Adaptation during the transition from Ophiocordyceps entomopathogen to insect associate is accompanied by gene loss and intensified selection.</title>
        <authorList>
            <person name="Ward C.M."/>
            <person name="Onetto C.A."/>
            <person name="Borneman A.R."/>
        </authorList>
    </citation>
    <scope>NUCLEOTIDE SEQUENCE [LARGE SCALE GENOMIC DNA]</scope>
    <source>
        <strain evidence="3">AWRI1</strain>
        <tissue evidence="3">Single Adult Female</tissue>
    </source>
</reference>
<dbReference type="Pfam" id="PF07956">
    <property type="entry name" value="DUF1690"/>
    <property type="match status" value="1"/>
</dbReference>
<organism evidence="3 4">
    <name type="scientific">Parthenolecanium corni</name>
    <dbReference type="NCBI Taxonomy" id="536013"/>
    <lineage>
        <taxon>Eukaryota</taxon>
        <taxon>Metazoa</taxon>
        <taxon>Ecdysozoa</taxon>
        <taxon>Arthropoda</taxon>
        <taxon>Hexapoda</taxon>
        <taxon>Insecta</taxon>
        <taxon>Pterygota</taxon>
        <taxon>Neoptera</taxon>
        <taxon>Paraneoptera</taxon>
        <taxon>Hemiptera</taxon>
        <taxon>Sternorrhyncha</taxon>
        <taxon>Coccoidea</taxon>
        <taxon>Coccidae</taxon>
        <taxon>Parthenolecanium</taxon>
    </lineage>
</organism>
<feature type="region of interest" description="Disordered" evidence="2">
    <location>
        <begin position="32"/>
        <end position="53"/>
    </location>
</feature>
<dbReference type="PANTHER" id="PTHR21588">
    <property type="entry name" value="COILED-COIL-HELIX-COILED-COIL-HELIX DOMAIN CONTAINING 6"/>
    <property type="match status" value="1"/>
</dbReference>
<evidence type="ECO:0000256" key="2">
    <source>
        <dbReference type="SAM" id="MobiDB-lite"/>
    </source>
</evidence>
<dbReference type="Proteomes" id="UP001367676">
    <property type="component" value="Unassembled WGS sequence"/>
</dbReference>